<feature type="domain" description="Pyridine nucleotide-disulphide oxidoreductase dimerisation" evidence="4">
    <location>
        <begin position="347"/>
        <end position="450"/>
    </location>
</feature>
<evidence type="ECO:0000256" key="3">
    <source>
        <dbReference type="ARBA" id="ARBA00022827"/>
    </source>
</evidence>
<dbReference type="Proteomes" id="UP000199556">
    <property type="component" value="Unassembled WGS sequence"/>
</dbReference>
<evidence type="ECO:0000259" key="4">
    <source>
        <dbReference type="Pfam" id="PF02852"/>
    </source>
</evidence>
<evidence type="ECO:0000259" key="5">
    <source>
        <dbReference type="Pfam" id="PF07992"/>
    </source>
</evidence>
<keyword evidence="3" id="KW-0274">FAD</keyword>
<dbReference type="Gene3D" id="3.50.50.60">
    <property type="entry name" value="FAD/NAD(P)-binding domain"/>
    <property type="match status" value="2"/>
</dbReference>
<dbReference type="Gene3D" id="3.30.390.30">
    <property type="match status" value="1"/>
</dbReference>
<dbReference type="EMBL" id="FOUO01000019">
    <property type="protein sequence ID" value="SFM65993.1"/>
    <property type="molecule type" value="Genomic_DNA"/>
</dbReference>
<dbReference type="STRING" id="195064.SAMN05421721_11927"/>
<proteinExistence type="predicted"/>
<accession>A0A1I4SNW6</accession>
<dbReference type="PANTHER" id="PTHR43014">
    <property type="entry name" value="MERCURIC REDUCTASE"/>
    <property type="match status" value="1"/>
</dbReference>
<protein>
    <submittedName>
        <fullName evidence="6">Dihydrolipoamide dehydrogenase</fullName>
    </submittedName>
</protein>
<dbReference type="Pfam" id="PF07992">
    <property type="entry name" value="Pyr_redox_2"/>
    <property type="match status" value="1"/>
</dbReference>
<evidence type="ECO:0000313" key="7">
    <source>
        <dbReference type="Proteomes" id="UP000199556"/>
    </source>
</evidence>
<name>A0A1I4SNW6_ECTMO</name>
<feature type="domain" description="FAD/NAD(P)-binding" evidence="5">
    <location>
        <begin position="8"/>
        <end position="324"/>
    </location>
</feature>
<dbReference type="NCBIfam" id="NF004939">
    <property type="entry name" value="PRK06292.1-1"/>
    <property type="match status" value="1"/>
</dbReference>
<dbReference type="OrthoDB" id="9800167at2"/>
<gene>
    <name evidence="6" type="ORF">SAMN05421721_11927</name>
</gene>
<keyword evidence="2" id="KW-0285">Flavoprotein</keyword>
<dbReference type="RefSeq" id="WP_090487198.1">
    <property type="nucleotide sequence ID" value="NZ_FOUO01000019.1"/>
</dbReference>
<evidence type="ECO:0000256" key="2">
    <source>
        <dbReference type="ARBA" id="ARBA00022630"/>
    </source>
</evidence>
<dbReference type="InterPro" id="IPR036188">
    <property type="entry name" value="FAD/NAD-bd_sf"/>
</dbReference>
<sequence>MTREIQVDVAVIGAGTAGLFAMRQVRRASKSFVMIDPGPLGTTCARVGCMPSKVALHAAHLWADRVPMAEHGVRGTEHLSVDPDAAWAKVRAMRDRFAGRTAENSRKAMGEHLLEGPARLREPTVVEVEGPQGPCTVRAAAVIIANGSRPVKPKWLDALGDRVITTDELFELETLPRSLGVLGLGAIGLEMGLALARLGVHVVGSDIARWPAGLTDPELGQRVVEQFSGELPMWLEEAARLTPEADGVRMETAQGQEKVERILAAMGRRSNIDTLDPEGHVLPLAEDGLPPVDPATMQVGDLPVFVAGDANGRRLLMHEAGDEGSIAGYNAARGASQRFRRRTPLAIAFTQPDIVSVGTPLSELDPERVVVGTAEGSGNGRSVILGAQDSMVRLYADADTGRLRGAALSAASGEHLGHLLAWAIQRGETAQQLLALPFYHPVVEEVVQEALQDLVGQLPASGDLPAGLEPEA</sequence>
<dbReference type="InterPro" id="IPR004099">
    <property type="entry name" value="Pyr_nucl-diS_OxRdtase_dimer"/>
</dbReference>
<dbReference type="InterPro" id="IPR023753">
    <property type="entry name" value="FAD/NAD-binding_dom"/>
</dbReference>
<keyword evidence="7" id="KW-1185">Reference proteome</keyword>
<dbReference type="PANTHER" id="PTHR43014:SF4">
    <property type="entry name" value="PYRIDINE NUCLEOTIDE-DISULFIDE OXIDOREDUCTASE RCLA-RELATED"/>
    <property type="match status" value="1"/>
</dbReference>
<dbReference type="AlphaFoldDB" id="A0A1I4SNW6"/>
<evidence type="ECO:0000313" key="6">
    <source>
        <dbReference type="EMBL" id="SFM65993.1"/>
    </source>
</evidence>
<organism evidence="6 7">
    <name type="scientific">Ectothiorhodospira mobilis</name>
    <dbReference type="NCBI Taxonomy" id="195064"/>
    <lineage>
        <taxon>Bacteria</taxon>
        <taxon>Pseudomonadati</taxon>
        <taxon>Pseudomonadota</taxon>
        <taxon>Gammaproteobacteria</taxon>
        <taxon>Chromatiales</taxon>
        <taxon>Ectothiorhodospiraceae</taxon>
        <taxon>Ectothiorhodospira</taxon>
    </lineage>
</organism>
<comment type="cofactor">
    <cofactor evidence="1">
        <name>FAD</name>
        <dbReference type="ChEBI" id="CHEBI:57692"/>
    </cofactor>
</comment>
<dbReference type="SUPFAM" id="SSF55424">
    <property type="entry name" value="FAD/NAD-linked reductases, dimerisation (C-terminal) domain"/>
    <property type="match status" value="1"/>
</dbReference>
<dbReference type="PRINTS" id="PR00368">
    <property type="entry name" value="FADPNR"/>
</dbReference>
<evidence type="ECO:0000256" key="1">
    <source>
        <dbReference type="ARBA" id="ARBA00001974"/>
    </source>
</evidence>
<dbReference type="GO" id="GO:0050660">
    <property type="term" value="F:flavin adenine dinucleotide binding"/>
    <property type="evidence" value="ECO:0007669"/>
    <property type="project" value="TreeGrafter"/>
</dbReference>
<dbReference type="InterPro" id="IPR016156">
    <property type="entry name" value="FAD/NAD-linked_Rdtase_dimer_sf"/>
</dbReference>
<dbReference type="GO" id="GO:0003955">
    <property type="term" value="F:NAD(P)H dehydrogenase (quinone) activity"/>
    <property type="evidence" value="ECO:0007669"/>
    <property type="project" value="TreeGrafter"/>
</dbReference>
<reference evidence="6 7" key="1">
    <citation type="submission" date="2016-10" db="EMBL/GenBank/DDBJ databases">
        <authorList>
            <person name="de Groot N.N."/>
        </authorList>
    </citation>
    <scope>NUCLEOTIDE SEQUENCE [LARGE SCALE GENOMIC DNA]</scope>
    <source>
        <strain evidence="6 7">DSM 4180</strain>
    </source>
</reference>
<dbReference type="SUPFAM" id="SSF51905">
    <property type="entry name" value="FAD/NAD(P)-binding domain"/>
    <property type="match status" value="2"/>
</dbReference>
<dbReference type="PRINTS" id="PR00411">
    <property type="entry name" value="PNDRDTASEI"/>
</dbReference>
<dbReference type="Pfam" id="PF02852">
    <property type="entry name" value="Pyr_redox_dim"/>
    <property type="match status" value="1"/>
</dbReference>